<keyword evidence="4" id="KW-0723">Serine/threonine-protein kinase</keyword>
<name>A0AAV5BAU4_ELECO</name>
<dbReference type="AlphaFoldDB" id="A0AAV5BAU4"/>
<evidence type="ECO:0000256" key="11">
    <source>
        <dbReference type="ARBA" id="ARBA00022741"/>
    </source>
</evidence>
<dbReference type="InterPro" id="IPR051564">
    <property type="entry name" value="LRR_receptor-like_kinase"/>
</dbReference>
<dbReference type="PANTHER" id="PTHR48055:SF55">
    <property type="entry name" value="PROTEIN KINASE DOMAIN-CONTAINING PROTEIN"/>
    <property type="match status" value="1"/>
</dbReference>
<evidence type="ECO:0000256" key="15">
    <source>
        <dbReference type="ARBA" id="ARBA00023136"/>
    </source>
</evidence>
<dbReference type="Proteomes" id="UP001054889">
    <property type="component" value="Unassembled WGS sequence"/>
</dbReference>
<evidence type="ECO:0000256" key="5">
    <source>
        <dbReference type="ARBA" id="ARBA00022553"/>
    </source>
</evidence>
<comment type="catalytic activity">
    <reaction evidence="19">
        <text>L-seryl-[protein] + ATP = O-phospho-L-seryl-[protein] + ADP + H(+)</text>
        <dbReference type="Rhea" id="RHEA:17989"/>
        <dbReference type="Rhea" id="RHEA-COMP:9863"/>
        <dbReference type="Rhea" id="RHEA-COMP:11604"/>
        <dbReference type="ChEBI" id="CHEBI:15378"/>
        <dbReference type="ChEBI" id="CHEBI:29999"/>
        <dbReference type="ChEBI" id="CHEBI:30616"/>
        <dbReference type="ChEBI" id="CHEBI:83421"/>
        <dbReference type="ChEBI" id="CHEBI:456216"/>
        <dbReference type="EC" id="2.7.11.1"/>
    </reaction>
</comment>
<keyword evidence="11" id="KW-0547">Nucleotide-binding</keyword>
<evidence type="ECO:0000256" key="18">
    <source>
        <dbReference type="ARBA" id="ARBA00047899"/>
    </source>
</evidence>
<evidence type="ECO:0000256" key="1">
    <source>
        <dbReference type="ARBA" id="ARBA00004162"/>
    </source>
</evidence>
<accession>A0AAV5BAU4</accession>
<evidence type="ECO:0000256" key="10">
    <source>
        <dbReference type="ARBA" id="ARBA00022737"/>
    </source>
</evidence>
<evidence type="ECO:0000256" key="17">
    <source>
        <dbReference type="ARBA" id="ARBA00023180"/>
    </source>
</evidence>
<evidence type="ECO:0000256" key="9">
    <source>
        <dbReference type="ARBA" id="ARBA00022729"/>
    </source>
</evidence>
<keyword evidence="9" id="KW-0732">Signal</keyword>
<keyword evidence="15" id="KW-0472">Membrane</keyword>
<dbReference type="InterPro" id="IPR008271">
    <property type="entry name" value="Ser/Thr_kinase_AS"/>
</dbReference>
<evidence type="ECO:0000256" key="14">
    <source>
        <dbReference type="ARBA" id="ARBA00022989"/>
    </source>
</evidence>
<reference evidence="21" key="2">
    <citation type="submission" date="2021-12" db="EMBL/GenBank/DDBJ databases">
        <title>Resequencing data analysis of finger millet.</title>
        <authorList>
            <person name="Hatakeyama M."/>
            <person name="Aluri S."/>
            <person name="Balachadran M.T."/>
            <person name="Sivarajan S.R."/>
            <person name="Poveda L."/>
            <person name="Shimizu-Inatsugi R."/>
            <person name="Schlapbach R."/>
            <person name="Sreeman S.M."/>
            <person name="Shimizu K.K."/>
        </authorList>
    </citation>
    <scope>NUCLEOTIDE SEQUENCE</scope>
</reference>
<keyword evidence="16" id="KW-0675">Receptor</keyword>
<proteinExistence type="predicted"/>
<dbReference type="Gene3D" id="1.10.510.10">
    <property type="entry name" value="Transferase(Phosphotransferase) domain 1"/>
    <property type="match status" value="1"/>
</dbReference>
<dbReference type="GO" id="GO:0005524">
    <property type="term" value="F:ATP binding"/>
    <property type="evidence" value="ECO:0007669"/>
    <property type="project" value="UniProtKB-KW"/>
</dbReference>
<evidence type="ECO:0000259" key="20">
    <source>
        <dbReference type="PROSITE" id="PS50011"/>
    </source>
</evidence>
<keyword evidence="14" id="KW-1133">Transmembrane helix</keyword>
<dbReference type="InterPro" id="IPR011009">
    <property type="entry name" value="Kinase-like_dom_sf"/>
</dbReference>
<evidence type="ECO:0000256" key="2">
    <source>
        <dbReference type="ARBA" id="ARBA00012513"/>
    </source>
</evidence>
<reference evidence="21" key="1">
    <citation type="journal article" date="2018" name="DNA Res.">
        <title>Multiple hybrid de novo genome assembly of finger millet, an orphan allotetraploid crop.</title>
        <authorList>
            <person name="Hatakeyama M."/>
            <person name="Aluri S."/>
            <person name="Balachadran M.T."/>
            <person name="Sivarajan S.R."/>
            <person name="Patrignani A."/>
            <person name="Gruter S."/>
            <person name="Poveda L."/>
            <person name="Shimizu-Inatsugi R."/>
            <person name="Baeten J."/>
            <person name="Francoijs K.J."/>
            <person name="Nataraja K.N."/>
            <person name="Reddy Y.A.N."/>
            <person name="Phadnis S."/>
            <person name="Ravikumar R.L."/>
            <person name="Schlapbach R."/>
            <person name="Sreeman S.M."/>
            <person name="Shimizu K.K."/>
        </authorList>
    </citation>
    <scope>NUCLEOTIDE SEQUENCE</scope>
</reference>
<gene>
    <name evidence="21" type="primary">ga00070</name>
    <name evidence="21" type="ORF">PR202_ga00070</name>
</gene>
<keyword evidence="10" id="KW-0677">Repeat</keyword>
<evidence type="ECO:0000313" key="22">
    <source>
        <dbReference type="Proteomes" id="UP001054889"/>
    </source>
</evidence>
<dbReference type="SMART" id="SM00220">
    <property type="entry name" value="S_TKc"/>
    <property type="match status" value="1"/>
</dbReference>
<keyword evidence="6" id="KW-0433">Leucine-rich repeat</keyword>
<dbReference type="GO" id="GO:0004674">
    <property type="term" value="F:protein serine/threonine kinase activity"/>
    <property type="evidence" value="ECO:0007669"/>
    <property type="project" value="UniProtKB-KW"/>
</dbReference>
<keyword evidence="3" id="KW-1003">Cell membrane</keyword>
<dbReference type="EC" id="2.7.11.1" evidence="2"/>
<evidence type="ECO:0000256" key="6">
    <source>
        <dbReference type="ARBA" id="ARBA00022614"/>
    </source>
</evidence>
<dbReference type="PANTHER" id="PTHR48055">
    <property type="entry name" value="LEUCINE-RICH REPEAT RECEPTOR PROTEIN KINASE EMS1"/>
    <property type="match status" value="1"/>
</dbReference>
<feature type="domain" description="Protein kinase" evidence="20">
    <location>
        <begin position="1"/>
        <end position="179"/>
    </location>
</feature>
<keyword evidence="17" id="KW-0325">Glycoprotein</keyword>
<comment type="catalytic activity">
    <reaction evidence="18">
        <text>L-threonyl-[protein] + ATP = O-phospho-L-threonyl-[protein] + ADP + H(+)</text>
        <dbReference type="Rhea" id="RHEA:46608"/>
        <dbReference type="Rhea" id="RHEA-COMP:11060"/>
        <dbReference type="Rhea" id="RHEA-COMP:11605"/>
        <dbReference type="ChEBI" id="CHEBI:15378"/>
        <dbReference type="ChEBI" id="CHEBI:30013"/>
        <dbReference type="ChEBI" id="CHEBI:30616"/>
        <dbReference type="ChEBI" id="CHEBI:61977"/>
        <dbReference type="ChEBI" id="CHEBI:456216"/>
        <dbReference type="EC" id="2.7.11.1"/>
    </reaction>
</comment>
<evidence type="ECO:0000256" key="13">
    <source>
        <dbReference type="ARBA" id="ARBA00022840"/>
    </source>
</evidence>
<keyword evidence="12" id="KW-0418">Kinase</keyword>
<comment type="subcellular location">
    <subcellularLocation>
        <location evidence="1">Cell membrane</location>
        <topology evidence="1">Single-pass membrane protein</topology>
    </subcellularLocation>
</comment>
<evidence type="ECO:0000256" key="4">
    <source>
        <dbReference type="ARBA" id="ARBA00022527"/>
    </source>
</evidence>
<keyword evidence="8" id="KW-0812">Transmembrane</keyword>
<evidence type="ECO:0000256" key="19">
    <source>
        <dbReference type="ARBA" id="ARBA00048679"/>
    </source>
</evidence>
<dbReference type="InterPro" id="IPR000719">
    <property type="entry name" value="Prot_kinase_dom"/>
</dbReference>
<keyword evidence="13" id="KW-0067">ATP-binding</keyword>
<dbReference type="SUPFAM" id="SSF56112">
    <property type="entry name" value="Protein kinase-like (PK-like)"/>
    <property type="match status" value="1"/>
</dbReference>
<dbReference type="PROSITE" id="PS50011">
    <property type="entry name" value="PROTEIN_KINASE_DOM"/>
    <property type="match status" value="1"/>
</dbReference>
<comment type="caution">
    <text evidence="21">The sequence shown here is derived from an EMBL/GenBank/DDBJ whole genome shotgun (WGS) entry which is preliminary data.</text>
</comment>
<sequence length="179" mass="19682">MIYGSLDKWLHSEVHSSHPVKILTLVQRLNIAADIAAALDYLHNYFQPSIVHCDLKPRNILLGENMVARVGDFSLAKILTDPIGKQLINSKSSVGILGTIGYAALEYGEGGQIFSHGDAFSFGIVLLEMFTGTTPTHDMFADGLTLLNYAKTVYPARLMDVVDPICYPLRLNQSKLMVS</sequence>
<dbReference type="PROSITE" id="PS00108">
    <property type="entry name" value="PROTEIN_KINASE_ST"/>
    <property type="match status" value="1"/>
</dbReference>
<evidence type="ECO:0000313" key="21">
    <source>
        <dbReference type="EMBL" id="GJM84406.1"/>
    </source>
</evidence>
<protein>
    <recommendedName>
        <fullName evidence="2">non-specific serine/threonine protein kinase</fullName>
        <ecNumber evidence="2">2.7.11.1</ecNumber>
    </recommendedName>
</protein>
<dbReference type="EMBL" id="BQKI01000001">
    <property type="protein sequence ID" value="GJM84406.1"/>
    <property type="molecule type" value="Genomic_DNA"/>
</dbReference>
<dbReference type="InterPro" id="IPR001245">
    <property type="entry name" value="Ser-Thr/Tyr_kinase_cat_dom"/>
</dbReference>
<evidence type="ECO:0000256" key="7">
    <source>
        <dbReference type="ARBA" id="ARBA00022679"/>
    </source>
</evidence>
<evidence type="ECO:0000256" key="3">
    <source>
        <dbReference type="ARBA" id="ARBA00022475"/>
    </source>
</evidence>
<keyword evidence="7" id="KW-0808">Transferase</keyword>
<evidence type="ECO:0000256" key="12">
    <source>
        <dbReference type="ARBA" id="ARBA00022777"/>
    </source>
</evidence>
<evidence type="ECO:0000256" key="8">
    <source>
        <dbReference type="ARBA" id="ARBA00022692"/>
    </source>
</evidence>
<dbReference type="GO" id="GO:0005886">
    <property type="term" value="C:plasma membrane"/>
    <property type="evidence" value="ECO:0007669"/>
    <property type="project" value="UniProtKB-SubCell"/>
</dbReference>
<organism evidence="21 22">
    <name type="scientific">Eleusine coracana subsp. coracana</name>
    <dbReference type="NCBI Taxonomy" id="191504"/>
    <lineage>
        <taxon>Eukaryota</taxon>
        <taxon>Viridiplantae</taxon>
        <taxon>Streptophyta</taxon>
        <taxon>Embryophyta</taxon>
        <taxon>Tracheophyta</taxon>
        <taxon>Spermatophyta</taxon>
        <taxon>Magnoliopsida</taxon>
        <taxon>Liliopsida</taxon>
        <taxon>Poales</taxon>
        <taxon>Poaceae</taxon>
        <taxon>PACMAD clade</taxon>
        <taxon>Chloridoideae</taxon>
        <taxon>Cynodonteae</taxon>
        <taxon>Eleusininae</taxon>
        <taxon>Eleusine</taxon>
    </lineage>
</organism>
<evidence type="ECO:0000256" key="16">
    <source>
        <dbReference type="ARBA" id="ARBA00023170"/>
    </source>
</evidence>
<keyword evidence="5" id="KW-0597">Phosphoprotein</keyword>
<dbReference type="FunFam" id="1.10.510.10:FF:000358">
    <property type="entry name" value="Putative leucine-rich repeat receptor-like serine/threonine-protein kinase"/>
    <property type="match status" value="1"/>
</dbReference>
<dbReference type="Pfam" id="PF07714">
    <property type="entry name" value="PK_Tyr_Ser-Thr"/>
    <property type="match status" value="1"/>
</dbReference>
<keyword evidence="22" id="KW-1185">Reference proteome</keyword>